<dbReference type="PANTHER" id="PTHR42041:SF1">
    <property type="entry name" value="DNA ENDONUCLEASE ACTIVATOR CTP1 C-TERMINAL DOMAIN-CONTAINING PROTEIN"/>
    <property type="match status" value="1"/>
</dbReference>
<feature type="compositionally biased region" description="Basic and acidic residues" evidence="2">
    <location>
        <begin position="459"/>
        <end position="475"/>
    </location>
</feature>
<feature type="compositionally biased region" description="Low complexity" evidence="2">
    <location>
        <begin position="76"/>
        <end position="86"/>
    </location>
</feature>
<feature type="region of interest" description="Disordered" evidence="2">
    <location>
        <begin position="459"/>
        <end position="560"/>
    </location>
</feature>
<comment type="caution">
    <text evidence="3">The sequence shown here is derived from an EMBL/GenBank/DDBJ whole genome shotgun (WGS) entry which is preliminary data.</text>
</comment>
<proteinExistence type="predicted"/>
<organism evidence="3 4">
    <name type="scientific">Aspergillus terreus</name>
    <dbReference type="NCBI Taxonomy" id="33178"/>
    <lineage>
        <taxon>Eukaryota</taxon>
        <taxon>Fungi</taxon>
        <taxon>Dikarya</taxon>
        <taxon>Ascomycota</taxon>
        <taxon>Pezizomycotina</taxon>
        <taxon>Eurotiomycetes</taxon>
        <taxon>Eurotiomycetidae</taxon>
        <taxon>Eurotiales</taxon>
        <taxon>Aspergillaceae</taxon>
        <taxon>Aspergillus</taxon>
        <taxon>Aspergillus subgen. Circumdati</taxon>
    </lineage>
</organism>
<protein>
    <submittedName>
        <fullName evidence="3">Uncharacterized protein</fullName>
    </submittedName>
</protein>
<feature type="region of interest" description="Disordered" evidence="2">
    <location>
        <begin position="1"/>
        <end position="44"/>
    </location>
</feature>
<name>A0A5M3YUU0_ASPTE</name>
<feature type="compositionally biased region" description="Low complexity" evidence="2">
    <location>
        <begin position="22"/>
        <end position="31"/>
    </location>
</feature>
<feature type="coiled-coil region" evidence="1">
    <location>
        <begin position="94"/>
        <end position="239"/>
    </location>
</feature>
<dbReference type="PANTHER" id="PTHR42041">
    <property type="entry name" value="DNA ENDONUCLEASE ACTIVATOR CTP1 C-TERMINAL DOMAIN-CONTAINING PROTEIN"/>
    <property type="match status" value="1"/>
</dbReference>
<dbReference type="EMBL" id="BLJY01000003">
    <property type="protein sequence ID" value="GFF14758.1"/>
    <property type="molecule type" value="Genomic_DNA"/>
</dbReference>
<feature type="region of interest" description="Disordered" evidence="2">
    <location>
        <begin position="253"/>
        <end position="290"/>
    </location>
</feature>
<dbReference type="VEuPathDB" id="FungiDB:ATEG_00841"/>
<evidence type="ECO:0000313" key="4">
    <source>
        <dbReference type="Proteomes" id="UP000452235"/>
    </source>
</evidence>
<dbReference type="AlphaFoldDB" id="A0A5M3YUU0"/>
<reference evidence="3 4" key="1">
    <citation type="submission" date="2020-01" db="EMBL/GenBank/DDBJ databases">
        <title>Aspergillus terreus IFO 6365 whole genome shotgun sequence.</title>
        <authorList>
            <person name="Kanamasa S."/>
            <person name="Takahashi H."/>
        </authorList>
    </citation>
    <scope>NUCLEOTIDE SEQUENCE [LARGE SCALE GENOMIC DNA]</scope>
    <source>
        <strain evidence="3 4">IFO 6365</strain>
    </source>
</reference>
<gene>
    <name evidence="3" type="ORF">ATEIFO6365_0003082600</name>
</gene>
<evidence type="ECO:0000313" key="3">
    <source>
        <dbReference type="EMBL" id="GFF14758.1"/>
    </source>
</evidence>
<accession>A0A5M3YUU0</accession>
<evidence type="ECO:0000256" key="2">
    <source>
        <dbReference type="SAM" id="MobiDB-lite"/>
    </source>
</evidence>
<evidence type="ECO:0000256" key="1">
    <source>
        <dbReference type="SAM" id="Coils"/>
    </source>
</evidence>
<keyword evidence="4" id="KW-1185">Reference proteome</keyword>
<dbReference type="Proteomes" id="UP000452235">
    <property type="component" value="Unassembled WGS sequence"/>
</dbReference>
<dbReference type="OrthoDB" id="4495335at2759"/>
<keyword evidence="1" id="KW-0175">Coiled coil</keyword>
<sequence>MNLSSPSKALNPLSPERMNQQSMSGSPSCSSDLRSIPRKSARGLSDVQAKVAFLNNLARTGSPAANASPPPPPQPSSSSNAGNSAALQRAILGREEAESALANVNAQLEEAQSRERRISERLESLLEELASVKERQGHERNVFEKEIRKARKEAFRAGSTLVKLQEDLKNAKNEAKGLKDELRAEKEAKEQAKQEAFERAYALAGLMEEMEALKEQLRAAQTNNRSDNLEAEAQAMQTKDVGRLSLAEGDLALLATPTPRPPKRRAEEPANSPLENVANADGPKATPPKKVRLSELTPAEIWEMEVEDERQRAMTEVEDPQDKIAELKEYLRHERSVREEIEQTVEYMKWECSIGWCQCRIDEYKLKQAARRKVPGAPPEALHSAEERIRNTNSVAEVVKLNEAMNWTRWSRMKPEDAVKIMDMQAKVEADILAQSENKQNDEQEDGGQKSNVAELDEKHAQHLGKSRSDEDNMEKTPPTTDNCQEARAPPGPDEDTEEKHELEDEVEFTEEVEEVEGDEEEEEEPLITFSPATGTFHTIPSPARSPKKHIQNDSPIPERQHTVSPMLVEHEVSPEPEVNDVPFQPCDPQPHHSPAAVEVPWDYPLPKHSRAQPSLKTREFKVPLRNDAPIQHRPPVIAETPISREEALAQIRARRGRTNTMKRSVSANESTFRSGGMGITPVRVARRIPGVQNAGKSQSEVRSRRDLSAPVRMFHR</sequence>
<feature type="region of interest" description="Disordered" evidence="2">
    <location>
        <begin position="572"/>
        <end position="633"/>
    </location>
</feature>
<feature type="compositionally biased region" description="Acidic residues" evidence="2">
    <location>
        <begin position="504"/>
        <end position="526"/>
    </location>
</feature>
<feature type="region of interest" description="Disordered" evidence="2">
    <location>
        <begin position="690"/>
        <end position="717"/>
    </location>
</feature>
<feature type="region of interest" description="Disordered" evidence="2">
    <location>
        <begin position="60"/>
        <end position="92"/>
    </location>
</feature>